<gene>
    <name evidence="1" type="ORF">LOY88_002238</name>
</gene>
<comment type="caution">
    <text evidence="1">The sequence shown here is derived from an EMBL/GenBank/DDBJ whole genome shotgun (WGS) entry which is preliminary data.</text>
</comment>
<protein>
    <submittedName>
        <fullName evidence="1">Uncharacterized protein</fullName>
    </submittedName>
</protein>
<dbReference type="EMBL" id="JALBCA010000025">
    <property type="protein sequence ID" value="KAI2389271.1"/>
    <property type="molecule type" value="Genomic_DNA"/>
</dbReference>
<evidence type="ECO:0000313" key="1">
    <source>
        <dbReference type="EMBL" id="KAI2389271.1"/>
    </source>
</evidence>
<reference evidence="1" key="1">
    <citation type="journal article" date="2022" name="bioRxiv">
        <title>Population genetic analysis of Ophidiomyces ophidiicola, the causative agent of snake fungal disease, indicates recent introductions to the USA.</title>
        <authorList>
            <person name="Ladner J.T."/>
            <person name="Palmer J.M."/>
            <person name="Ettinger C.L."/>
            <person name="Stajich J.E."/>
            <person name="Farrell T.M."/>
            <person name="Glorioso B.M."/>
            <person name="Lawson B."/>
            <person name="Price S.J."/>
            <person name="Stengle A.G."/>
            <person name="Grear D.A."/>
            <person name="Lorch J.M."/>
        </authorList>
    </citation>
    <scope>NUCLEOTIDE SEQUENCE</scope>
    <source>
        <strain evidence="1">NWHC 24266-5</strain>
    </source>
</reference>
<accession>A0ACB8UZX5</accession>
<sequence length="508" mass="54852">MSSHVVVIDSTARRATVKVTPAKHLSDILGEACAKLGLDAAQYGLKHQKKQLDLSLSIRLSGLSSGAKLELVQLSRSPAIVSIALQLPESEAKDVTAGRLVDKFPSNTTLWLVLRKFESGVAGSGVTRNFTARGAPTASTSAPESGRLFYETPVIQLLGRELSSFTDLQKTLAQLGLNGGSALLRLSFRITERPLEDAMGEIEGYFDSVDTAPLAQPEKSEKSVAIETPTSSTTDDISAETPQSTSSNADVTMAGASDEPARSIQDEPSIPEISRPVTIFAPPTNTTPRSAQISHNEDDYIPSVDHAKAHQNRLNIAGRNTRLAGDAELAANESSIKDRLAKIKDIEVKIRFPDQSQVVSKFNQQDTAQSLHMFARSCLDTPFANERFNLSFFPNVSHGPLAQGGQTVIPNSSNKYLIADFKMTGRVLINFVWEENAALAARTVGTPVLRVELRERANEIKVEDVAAVPVTETKDDTKSWLKKLGGDSEKSGKKGGGVPKWLKLPGKK</sequence>
<proteinExistence type="predicted"/>
<organism evidence="1">
    <name type="scientific">Ophidiomyces ophidiicola</name>
    <dbReference type="NCBI Taxonomy" id="1387563"/>
    <lineage>
        <taxon>Eukaryota</taxon>
        <taxon>Fungi</taxon>
        <taxon>Dikarya</taxon>
        <taxon>Ascomycota</taxon>
        <taxon>Pezizomycotina</taxon>
        <taxon>Eurotiomycetes</taxon>
        <taxon>Eurotiomycetidae</taxon>
        <taxon>Onygenales</taxon>
        <taxon>Onygenaceae</taxon>
        <taxon>Ophidiomyces</taxon>
    </lineage>
</organism>
<name>A0ACB8UZX5_9EURO</name>